<name>A0A8X6H4K3_TRICU</name>
<dbReference type="Proteomes" id="UP000887116">
    <property type="component" value="Unassembled WGS sequence"/>
</dbReference>
<evidence type="ECO:0000313" key="1">
    <source>
        <dbReference type="EMBL" id="GFR16858.1"/>
    </source>
</evidence>
<keyword evidence="2" id="KW-1185">Reference proteome</keyword>
<dbReference type="OrthoDB" id="10290653at2759"/>
<gene>
    <name evidence="1" type="ORF">TNCT_325661</name>
</gene>
<sequence length="88" mass="9716">MEYLTASVQLKTAFTKLISSETARGSTNDCISQVALAKLPQEKGNNSDLQQFTPIMLRTVFLFKAPKANVPALSPLLFQHHLASNRKV</sequence>
<dbReference type="EMBL" id="BMAO01037309">
    <property type="protein sequence ID" value="GFR16858.1"/>
    <property type="molecule type" value="Genomic_DNA"/>
</dbReference>
<dbReference type="AlphaFoldDB" id="A0A8X6H4K3"/>
<organism evidence="1 2">
    <name type="scientific">Trichonephila clavata</name>
    <name type="common">Joro spider</name>
    <name type="synonym">Nephila clavata</name>
    <dbReference type="NCBI Taxonomy" id="2740835"/>
    <lineage>
        <taxon>Eukaryota</taxon>
        <taxon>Metazoa</taxon>
        <taxon>Ecdysozoa</taxon>
        <taxon>Arthropoda</taxon>
        <taxon>Chelicerata</taxon>
        <taxon>Arachnida</taxon>
        <taxon>Araneae</taxon>
        <taxon>Araneomorphae</taxon>
        <taxon>Entelegynae</taxon>
        <taxon>Araneoidea</taxon>
        <taxon>Nephilidae</taxon>
        <taxon>Trichonephila</taxon>
    </lineage>
</organism>
<reference evidence="1" key="1">
    <citation type="submission" date="2020-07" db="EMBL/GenBank/DDBJ databases">
        <title>Multicomponent nature underlies the extraordinary mechanical properties of spider dragline silk.</title>
        <authorList>
            <person name="Kono N."/>
            <person name="Nakamura H."/>
            <person name="Mori M."/>
            <person name="Yoshida Y."/>
            <person name="Ohtoshi R."/>
            <person name="Malay A.D."/>
            <person name="Moran D.A.P."/>
            <person name="Tomita M."/>
            <person name="Numata K."/>
            <person name="Arakawa K."/>
        </authorList>
    </citation>
    <scope>NUCLEOTIDE SEQUENCE</scope>
</reference>
<protein>
    <submittedName>
        <fullName evidence="1">Uncharacterized protein</fullName>
    </submittedName>
</protein>
<accession>A0A8X6H4K3</accession>
<comment type="caution">
    <text evidence="1">The sequence shown here is derived from an EMBL/GenBank/DDBJ whole genome shotgun (WGS) entry which is preliminary data.</text>
</comment>
<evidence type="ECO:0000313" key="2">
    <source>
        <dbReference type="Proteomes" id="UP000887116"/>
    </source>
</evidence>
<proteinExistence type="predicted"/>